<protein>
    <submittedName>
        <fullName evidence="1">Uncharacterized protein</fullName>
    </submittedName>
</protein>
<name>A0ACB0L1L7_TRIPR</name>
<evidence type="ECO:0000313" key="2">
    <source>
        <dbReference type="Proteomes" id="UP001177021"/>
    </source>
</evidence>
<comment type="caution">
    <text evidence="1">The sequence shown here is derived from an EMBL/GenBank/DDBJ whole genome shotgun (WGS) entry which is preliminary data.</text>
</comment>
<gene>
    <name evidence="1" type="ORF">MILVUS5_LOCUS28680</name>
</gene>
<reference evidence="1" key="1">
    <citation type="submission" date="2023-10" db="EMBL/GenBank/DDBJ databases">
        <authorList>
            <person name="Rodriguez Cubillos JULIANA M."/>
            <person name="De Vega J."/>
        </authorList>
    </citation>
    <scope>NUCLEOTIDE SEQUENCE</scope>
</reference>
<keyword evidence="2" id="KW-1185">Reference proteome</keyword>
<dbReference type="EMBL" id="CASHSV030000409">
    <property type="protein sequence ID" value="CAJ2663206.1"/>
    <property type="molecule type" value="Genomic_DNA"/>
</dbReference>
<accession>A0ACB0L1L7</accession>
<dbReference type="Proteomes" id="UP001177021">
    <property type="component" value="Unassembled WGS sequence"/>
</dbReference>
<evidence type="ECO:0000313" key="1">
    <source>
        <dbReference type="EMBL" id="CAJ2663206.1"/>
    </source>
</evidence>
<proteinExistence type="predicted"/>
<organism evidence="1 2">
    <name type="scientific">Trifolium pratense</name>
    <name type="common">Red clover</name>
    <dbReference type="NCBI Taxonomy" id="57577"/>
    <lineage>
        <taxon>Eukaryota</taxon>
        <taxon>Viridiplantae</taxon>
        <taxon>Streptophyta</taxon>
        <taxon>Embryophyta</taxon>
        <taxon>Tracheophyta</taxon>
        <taxon>Spermatophyta</taxon>
        <taxon>Magnoliopsida</taxon>
        <taxon>eudicotyledons</taxon>
        <taxon>Gunneridae</taxon>
        <taxon>Pentapetalae</taxon>
        <taxon>rosids</taxon>
        <taxon>fabids</taxon>
        <taxon>Fabales</taxon>
        <taxon>Fabaceae</taxon>
        <taxon>Papilionoideae</taxon>
        <taxon>50 kb inversion clade</taxon>
        <taxon>NPAAA clade</taxon>
        <taxon>Hologalegina</taxon>
        <taxon>IRL clade</taxon>
        <taxon>Trifolieae</taxon>
        <taxon>Trifolium</taxon>
    </lineage>
</organism>
<sequence>METTQIVEEDVVIVGAGIAGLTTALGLHRLGVKFLVLESSDSLRVGGFALGILENAWKALDAVGVGDILRRKHIHIHGNVTTSLITGKRISIMPKDNKGENEQRCVRRELLVDTLANELPSGTIRYLSKVVAVEKSSFSKIVHLADGTIIKTKVLIGCDGVNSVVAKWLGFKEATYTGRYGIRGWAEMESNHNIEPALMRFSGNDFRVVAVPCDEKSVYWFFTWTSSTIQGEFPIF</sequence>